<dbReference type="CDD" id="cd19821">
    <property type="entry name" value="Bbox1_BBX-like"/>
    <property type="match status" value="1"/>
</dbReference>
<accession>A0A426X798</accession>
<evidence type="ECO:0000256" key="6">
    <source>
        <dbReference type="ARBA" id="ARBA00023242"/>
    </source>
</evidence>
<dbReference type="EMBL" id="AMZH03025173">
    <property type="protein sequence ID" value="RRT35353.1"/>
    <property type="molecule type" value="Genomic_DNA"/>
</dbReference>
<feature type="compositionally biased region" description="Polar residues" evidence="9">
    <location>
        <begin position="1"/>
        <end position="11"/>
    </location>
</feature>
<feature type="domain" description="CCT" evidence="11">
    <location>
        <begin position="276"/>
        <end position="318"/>
    </location>
</feature>
<keyword evidence="6 8" id="KW-0539">Nucleus</keyword>
<protein>
    <recommendedName>
        <fullName evidence="14">CCT domain-containing protein</fullName>
    </recommendedName>
</protein>
<sequence>KRRQALWQQSARPEEGGGEEEVDPGIRSRKQVEKDSGSKLSNDMMKVEGSPSCESCRSAPSTVYCRADAASLCAACDASIHSANLLARRHHRVPLLPAMAGGGGGLFVRPSLTLPCHIGVPVGHDESEREDDEEEEDASWMLLDPAKGNGQGAAAPPPFAEVDEFLDLVGFNAGENQGSECYNGPEQEQQLQYSHEKSEESECLVSNELHQHQQSLQMEHDASNELNYPVSLSSMDASVVPDTSNTSHIRASKGTIDLFSDHHPLQVPPRFNPMDREARVMRYREKRKTRKFEKTVRYASRKANAETRPRIKGRFAKKSEVDQMFSAALVLLADSSFGVVPSF</sequence>
<feature type="compositionally biased region" description="Basic and acidic residues" evidence="9">
    <location>
        <begin position="24"/>
        <end position="37"/>
    </location>
</feature>
<dbReference type="PROSITE" id="PS50119">
    <property type="entry name" value="ZF_BBOX"/>
    <property type="match status" value="1"/>
</dbReference>
<evidence type="ECO:0000256" key="7">
    <source>
        <dbReference type="PROSITE-ProRule" id="PRU00024"/>
    </source>
</evidence>
<evidence type="ECO:0000256" key="2">
    <source>
        <dbReference type="ARBA" id="ARBA00010024"/>
    </source>
</evidence>
<dbReference type="GO" id="GO:0005634">
    <property type="term" value="C:nucleus"/>
    <property type="evidence" value="ECO:0007669"/>
    <property type="project" value="UniProtKB-SubCell"/>
</dbReference>
<dbReference type="InterPro" id="IPR000315">
    <property type="entry name" value="Znf_B-box"/>
</dbReference>
<keyword evidence="3" id="KW-0479">Metal-binding</keyword>
<name>A0A426X798_ENSVE</name>
<dbReference type="GO" id="GO:0003700">
    <property type="term" value="F:DNA-binding transcription factor activity"/>
    <property type="evidence" value="ECO:0007669"/>
    <property type="project" value="TreeGrafter"/>
</dbReference>
<proteinExistence type="inferred from homology"/>
<dbReference type="Pfam" id="PF00643">
    <property type="entry name" value="zf-B_box"/>
    <property type="match status" value="1"/>
</dbReference>
<evidence type="ECO:0000256" key="3">
    <source>
        <dbReference type="ARBA" id="ARBA00022723"/>
    </source>
</evidence>
<dbReference type="Proteomes" id="UP000287651">
    <property type="component" value="Unassembled WGS sequence"/>
</dbReference>
<comment type="similarity">
    <text evidence="2">Belongs to the CONSTANS family.</text>
</comment>
<dbReference type="InterPro" id="IPR049808">
    <property type="entry name" value="CONSTANS-like_Bbox1"/>
</dbReference>
<evidence type="ECO:0000313" key="13">
    <source>
        <dbReference type="Proteomes" id="UP000287651"/>
    </source>
</evidence>
<dbReference type="SMART" id="SM00336">
    <property type="entry name" value="BBOX"/>
    <property type="match status" value="1"/>
</dbReference>
<dbReference type="PROSITE" id="PS51017">
    <property type="entry name" value="CCT"/>
    <property type="match status" value="1"/>
</dbReference>
<dbReference type="Pfam" id="PF06203">
    <property type="entry name" value="CCT"/>
    <property type="match status" value="1"/>
</dbReference>
<evidence type="ECO:0000256" key="1">
    <source>
        <dbReference type="ARBA" id="ARBA00004123"/>
    </source>
</evidence>
<dbReference type="InterPro" id="IPR045281">
    <property type="entry name" value="CONSTANS-like"/>
</dbReference>
<feature type="region of interest" description="Disordered" evidence="9">
    <location>
        <begin position="1"/>
        <end position="52"/>
    </location>
</feature>
<organism evidence="12 13">
    <name type="scientific">Ensete ventricosum</name>
    <name type="common">Abyssinian banana</name>
    <name type="synonym">Musa ensete</name>
    <dbReference type="NCBI Taxonomy" id="4639"/>
    <lineage>
        <taxon>Eukaryota</taxon>
        <taxon>Viridiplantae</taxon>
        <taxon>Streptophyta</taxon>
        <taxon>Embryophyta</taxon>
        <taxon>Tracheophyta</taxon>
        <taxon>Spermatophyta</taxon>
        <taxon>Magnoliopsida</taxon>
        <taxon>Liliopsida</taxon>
        <taxon>Zingiberales</taxon>
        <taxon>Musaceae</taxon>
        <taxon>Ensete</taxon>
    </lineage>
</organism>
<evidence type="ECO:0000256" key="5">
    <source>
        <dbReference type="ARBA" id="ARBA00022833"/>
    </source>
</evidence>
<evidence type="ECO:0000313" key="12">
    <source>
        <dbReference type="EMBL" id="RRT35353.1"/>
    </source>
</evidence>
<dbReference type="GO" id="GO:2000028">
    <property type="term" value="P:regulation of photoperiodism, flowering"/>
    <property type="evidence" value="ECO:0007669"/>
    <property type="project" value="TreeGrafter"/>
</dbReference>
<evidence type="ECO:0000256" key="4">
    <source>
        <dbReference type="ARBA" id="ARBA00022771"/>
    </source>
</evidence>
<feature type="non-terminal residue" evidence="12">
    <location>
        <position position="1"/>
    </location>
</feature>
<gene>
    <name evidence="12" type="ORF">B296_00045608</name>
</gene>
<evidence type="ECO:0000259" key="10">
    <source>
        <dbReference type="PROSITE" id="PS50119"/>
    </source>
</evidence>
<keyword evidence="5" id="KW-0862">Zinc</keyword>
<comment type="subcellular location">
    <subcellularLocation>
        <location evidence="1 8">Nucleus</location>
    </subcellularLocation>
</comment>
<reference evidence="12 13" key="1">
    <citation type="journal article" date="2014" name="Agronomy (Basel)">
        <title>A Draft Genome Sequence for Ensete ventricosum, the Drought-Tolerant Tree Against Hunger.</title>
        <authorList>
            <person name="Harrison J."/>
            <person name="Moore K.A."/>
            <person name="Paszkiewicz K."/>
            <person name="Jones T."/>
            <person name="Grant M."/>
            <person name="Ambacheew D."/>
            <person name="Muzemil S."/>
            <person name="Studholme D.J."/>
        </authorList>
    </citation>
    <scope>NUCLEOTIDE SEQUENCE [LARGE SCALE GENOMIC DNA]</scope>
</reference>
<dbReference type="PANTHER" id="PTHR31319">
    <property type="entry name" value="ZINC FINGER PROTEIN CONSTANS-LIKE 4"/>
    <property type="match status" value="1"/>
</dbReference>
<dbReference type="InterPro" id="IPR010402">
    <property type="entry name" value="CCT_domain"/>
</dbReference>
<dbReference type="GO" id="GO:0008270">
    <property type="term" value="F:zinc ion binding"/>
    <property type="evidence" value="ECO:0007669"/>
    <property type="project" value="UniProtKB-KW"/>
</dbReference>
<evidence type="ECO:0000259" key="11">
    <source>
        <dbReference type="PROSITE" id="PS51017"/>
    </source>
</evidence>
<feature type="domain" description="B box-type" evidence="10">
    <location>
        <begin position="48"/>
        <end position="95"/>
    </location>
</feature>
<keyword evidence="4 7" id="KW-0863">Zinc-finger</keyword>
<evidence type="ECO:0008006" key="14">
    <source>
        <dbReference type="Google" id="ProtNLM"/>
    </source>
</evidence>
<dbReference type="PANTHER" id="PTHR31319:SF39">
    <property type="entry name" value="ZINC FINGER PROTEIN CONSTANS-LIKE 1"/>
    <property type="match status" value="1"/>
</dbReference>
<dbReference type="GO" id="GO:0009909">
    <property type="term" value="P:regulation of flower development"/>
    <property type="evidence" value="ECO:0007669"/>
    <property type="project" value="InterPro"/>
</dbReference>
<comment type="caution">
    <text evidence="12">The sequence shown here is derived from an EMBL/GenBank/DDBJ whole genome shotgun (WGS) entry which is preliminary data.</text>
</comment>
<dbReference type="AlphaFoldDB" id="A0A426X798"/>
<evidence type="ECO:0000256" key="8">
    <source>
        <dbReference type="PROSITE-ProRule" id="PRU00357"/>
    </source>
</evidence>
<evidence type="ECO:0000256" key="9">
    <source>
        <dbReference type="SAM" id="MobiDB-lite"/>
    </source>
</evidence>